<dbReference type="InterPro" id="IPR058341">
    <property type="entry name" value="DUF8028"/>
</dbReference>
<dbReference type="EMBL" id="WOWB01000009">
    <property type="protein sequence ID" value="NLV08284.1"/>
    <property type="molecule type" value="Genomic_DNA"/>
</dbReference>
<accession>A0A847UAP0</accession>
<reference evidence="2" key="1">
    <citation type="submission" date="2019-12" db="EMBL/GenBank/DDBJ databases">
        <title>The whole-genome sequencing of Haloarcula japonica strain pws8.</title>
        <authorList>
            <person name="Verma D.K."/>
            <person name="Gopal K."/>
            <person name="Prasad E.S."/>
        </authorList>
    </citation>
    <scope>NUCLEOTIDE SEQUENCE</scope>
    <source>
        <strain evidence="2">Pws8</strain>
    </source>
</reference>
<evidence type="ECO:0000313" key="2">
    <source>
        <dbReference type="EMBL" id="NLV08284.1"/>
    </source>
</evidence>
<evidence type="ECO:0000256" key="1">
    <source>
        <dbReference type="SAM" id="Phobius"/>
    </source>
</evidence>
<proteinExistence type="predicted"/>
<gene>
    <name evidence="2" type="ORF">GOC83_19385</name>
</gene>
<keyword evidence="1" id="KW-0812">Transmembrane</keyword>
<feature type="transmembrane region" description="Helical" evidence="1">
    <location>
        <begin position="62"/>
        <end position="81"/>
    </location>
</feature>
<protein>
    <submittedName>
        <fullName evidence="2">Uncharacterized protein</fullName>
    </submittedName>
</protein>
<feature type="transmembrane region" description="Helical" evidence="1">
    <location>
        <begin position="21"/>
        <end position="42"/>
    </location>
</feature>
<keyword evidence="1" id="KW-1133">Transmembrane helix</keyword>
<name>A0A847UAP0_9EURY</name>
<organism evidence="2 3">
    <name type="scientific">Haloarcula rubripromontorii</name>
    <dbReference type="NCBI Taxonomy" id="1705562"/>
    <lineage>
        <taxon>Archaea</taxon>
        <taxon>Methanobacteriati</taxon>
        <taxon>Methanobacteriota</taxon>
        <taxon>Stenosarchaea group</taxon>
        <taxon>Halobacteria</taxon>
        <taxon>Halobacteriales</taxon>
        <taxon>Haloarculaceae</taxon>
        <taxon>Haloarcula</taxon>
    </lineage>
</organism>
<dbReference type="Proteomes" id="UP000610611">
    <property type="component" value="Unassembled WGS sequence"/>
</dbReference>
<sequence>MSTSDLSIPRPPATESNVQSLLAMAVETIVSVFQGVAFWASIPLPLVIAGTLATNVVAAQPLLVGGLVVLNIACAILGHNYSPGA</sequence>
<dbReference type="RefSeq" id="WP_170084547.1">
    <property type="nucleotide sequence ID" value="NZ_WOWB01000009.1"/>
</dbReference>
<evidence type="ECO:0000313" key="3">
    <source>
        <dbReference type="Proteomes" id="UP000610611"/>
    </source>
</evidence>
<dbReference type="AlphaFoldDB" id="A0A847UAP0"/>
<dbReference type="Pfam" id="PF26071">
    <property type="entry name" value="DUF8028"/>
    <property type="match status" value="1"/>
</dbReference>
<keyword evidence="1" id="KW-0472">Membrane</keyword>
<comment type="caution">
    <text evidence="2">The sequence shown here is derived from an EMBL/GenBank/DDBJ whole genome shotgun (WGS) entry which is preliminary data.</text>
</comment>